<dbReference type="AlphaFoldDB" id="I1H785"/>
<dbReference type="PANTHER" id="PTHR33155:SF62">
    <property type="entry name" value="EXPRESSED PROTEIN"/>
    <property type="match status" value="1"/>
</dbReference>
<keyword evidence="6" id="KW-1185">Reference proteome</keyword>
<reference evidence="4" key="2">
    <citation type="submission" date="2017-06" db="EMBL/GenBank/DDBJ databases">
        <title>WGS assembly of Brachypodium distachyon.</title>
        <authorList>
            <consortium name="The International Brachypodium Initiative"/>
            <person name="Lucas S."/>
            <person name="Harmon-Smith M."/>
            <person name="Lail K."/>
            <person name="Tice H."/>
            <person name="Grimwood J."/>
            <person name="Bruce D."/>
            <person name="Barry K."/>
            <person name="Shu S."/>
            <person name="Lindquist E."/>
            <person name="Wang M."/>
            <person name="Pitluck S."/>
            <person name="Vogel J.P."/>
            <person name="Garvin D.F."/>
            <person name="Mockler T.C."/>
            <person name="Schmutz J."/>
            <person name="Rokhsar D."/>
            <person name="Bevan M.W."/>
        </authorList>
    </citation>
    <scope>NUCLEOTIDE SEQUENCE</scope>
    <source>
        <strain evidence="4">Bd21</strain>
    </source>
</reference>
<dbReference type="eggNOG" id="ENOG502QUSH">
    <property type="taxonomic scope" value="Eukaryota"/>
</dbReference>
<dbReference type="Pfam" id="PF11250">
    <property type="entry name" value="FAF"/>
    <property type="match status" value="1"/>
</dbReference>
<dbReference type="Gramene" id="KQK22468">
    <property type="protein sequence ID" value="KQK22468"/>
    <property type="gene ID" value="BRADI_1g67440v3"/>
</dbReference>
<evidence type="ECO:0000313" key="5">
    <source>
        <dbReference type="EnsemblPlants" id="KQK22468"/>
    </source>
</evidence>
<evidence type="ECO:0000313" key="4">
    <source>
        <dbReference type="EMBL" id="KQK22468.2"/>
    </source>
</evidence>
<reference evidence="4 5" key="1">
    <citation type="journal article" date="2010" name="Nature">
        <title>Genome sequencing and analysis of the model grass Brachypodium distachyon.</title>
        <authorList>
            <consortium name="International Brachypodium Initiative"/>
        </authorList>
    </citation>
    <scope>NUCLEOTIDE SEQUENCE [LARGE SCALE GENOMIC DNA]</scope>
    <source>
        <strain evidence="4 5">Bd21</strain>
    </source>
</reference>
<sequence length="374" mass="40318">MALTVFETAEQRLPCHVVEHADGGGSKVVAAEQAVPLQETDHGGNNEDSQPRPERDDVWNMIQSQAQTKPAAAPAARQQGPSYVRRSSSSLLTQKSLEICTESLGSETGSDGFSDAGTDRQDSDDDEHASEEAAANLKMPARAFPPPLPSLARRTVASTLQMRQHRRDGRLLVEAVPVLSTTLFRAQRRGGRLLLCFADTASDQEKSRGPEPESDPQAEQETHEEDVVVEEEEDEEVEVVDRGTVVEVKVVSTQPQAHSTGARVHRSSLVINKFVGAEPVGASEINDAAAPQKVPSTPPTVAAAAASALSAAQVEQLPEEGDDGTTSVGKPSEGKLLMTTRRRRSKQELLNHMRRCGQLSGQLFIWEPRVATSS</sequence>
<dbReference type="FunCoup" id="I1H785">
    <property type="interactions" value="1"/>
</dbReference>
<dbReference type="InterPro" id="IPR021410">
    <property type="entry name" value="FAF"/>
</dbReference>
<dbReference type="Proteomes" id="UP000008810">
    <property type="component" value="Chromosome 1"/>
</dbReference>
<organism evidence="4">
    <name type="scientific">Brachypodium distachyon</name>
    <name type="common">Purple false brome</name>
    <name type="synonym">Trachynia distachya</name>
    <dbReference type="NCBI Taxonomy" id="15368"/>
    <lineage>
        <taxon>Eukaryota</taxon>
        <taxon>Viridiplantae</taxon>
        <taxon>Streptophyta</taxon>
        <taxon>Embryophyta</taxon>
        <taxon>Tracheophyta</taxon>
        <taxon>Spermatophyta</taxon>
        <taxon>Magnoliopsida</taxon>
        <taxon>Liliopsida</taxon>
        <taxon>Poales</taxon>
        <taxon>Poaceae</taxon>
        <taxon>BOP clade</taxon>
        <taxon>Pooideae</taxon>
        <taxon>Stipodae</taxon>
        <taxon>Brachypodieae</taxon>
        <taxon>Brachypodium</taxon>
    </lineage>
</organism>
<dbReference type="STRING" id="15368.I1H785"/>
<accession>I1H785</accession>
<name>I1H785_BRADI</name>
<proteinExistence type="inferred from homology"/>
<feature type="region of interest" description="Disordered" evidence="2">
    <location>
        <begin position="24"/>
        <end position="89"/>
    </location>
</feature>
<dbReference type="InterPro" id="IPR046431">
    <property type="entry name" value="FAF_dom"/>
</dbReference>
<dbReference type="PANTHER" id="PTHR33155">
    <property type="entry name" value="FANTASTIC FOUR-LIKE PROTEIN (DUF3049)"/>
    <property type="match status" value="1"/>
</dbReference>
<evidence type="ECO:0000313" key="6">
    <source>
        <dbReference type="Proteomes" id="UP000008810"/>
    </source>
</evidence>
<dbReference type="HOGENOM" id="CLU_039351_0_0_1"/>
<reference evidence="5" key="3">
    <citation type="submission" date="2018-08" db="UniProtKB">
        <authorList>
            <consortium name="EnsemblPlants"/>
        </authorList>
    </citation>
    <scope>IDENTIFICATION</scope>
    <source>
        <strain evidence="5">cv. Bd21</strain>
    </source>
</reference>
<comment type="similarity">
    <text evidence="1">Belongs to the fantastic four family.</text>
</comment>
<dbReference type="EnsemblPlants" id="KQK22468">
    <property type="protein sequence ID" value="KQK22468"/>
    <property type="gene ID" value="BRADI_1g67440v3"/>
</dbReference>
<dbReference type="GeneID" id="100826694"/>
<dbReference type="OrthoDB" id="1303570at2759"/>
<feature type="compositionally biased region" description="Basic and acidic residues" evidence="2">
    <location>
        <begin position="39"/>
        <end position="58"/>
    </location>
</feature>
<accession>A0A0Q3KDI0</accession>
<dbReference type="ExpressionAtlas" id="I1H785">
    <property type="expression patterns" value="baseline and differential"/>
</dbReference>
<dbReference type="OMA" id="AATCEIN"/>
<feature type="compositionally biased region" description="Acidic residues" evidence="2">
    <location>
        <begin position="212"/>
        <end position="236"/>
    </location>
</feature>
<feature type="region of interest" description="Disordered" evidence="2">
    <location>
        <begin position="103"/>
        <end position="148"/>
    </location>
</feature>
<evidence type="ECO:0000259" key="3">
    <source>
        <dbReference type="Pfam" id="PF11250"/>
    </source>
</evidence>
<feature type="domain" description="FAF" evidence="3">
    <location>
        <begin position="143"/>
        <end position="197"/>
    </location>
</feature>
<dbReference type="KEGG" id="bdi:100826694"/>
<feature type="region of interest" description="Disordered" evidence="2">
    <location>
        <begin position="312"/>
        <end position="342"/>
    </location>
</feature>
<dbReference type="EMBL" id="CM000880">
    <property type="protein sequence ID" value="KQK22468.2"/>
    <property type="molecule type" value="Genomic_DNA"/>
</dbReference>
<feature type="region of interest" description="Disordered" evidence="2">
    <location>
        <begin position="202"/>
        <end position="236"/>
    </location>
</feature>
<feature type="compositionally biased region" description="Low complexity" evidence="2">
    <location>
        <begin position="63"/>
        <end position="81"/>
    </location>
</feature>
<dbReference type="RefSeq" id="XP_003558307.1">
    <property type="nucleotide sequence ID" value="XM_003558259.4"/>
</dbReference>
<evidence type="ECO:0000256" key="2">
    <source>
        <dbReference type="SAM" id="MobiDB-lite"/>
    </source>
</evidence>
<protein>
    <recommendedName>
        <fullName evidence="3">FAF domain-containing protein</fullName>
    </recommendedName>
</protein>
<gene>
    <name evidence="5" type="primary">LOC100826694</name>
    <name evidence="4" type="ORF">BRADI_1g67440v3</name>
</gene>
<evidence type="ECO:0000256" key="1">
    <source>
        <dbReference type="ARBA" id="ARBA00008690"/>
    </source>
</evidence>